<dbReference type="RefSeq" id="XP_004496251.1">
    <property type="nucleotide sequence ID" value="XM_004496194.3"/>
</dbReference>
<evidence type="ECO:0000256" key="2">
    <source>
        <dbReference type="ARBA" id="ARBA00010407"/>
    </source>
</evidence>
<reference evidence="8" key="2">
    <citation type="submission" date="2025-08" db="UniProtKB">
        <authorList>
            <consortium name="RefSeq"/>
        </authorList>
    </citation>
    <scope>IDENTIFICATION</scope>
    <source>
        <tissue evidence="8">Etiolated seedlings</tissue>
    </source>
</reference>
<evidence type="ECO:0000313" key="7">
    <source>
        <dbReference type="Proteomes" id="UP000087171"/>
    </source>
</evidence>
<dbReference type="InterPro" id="IPR003323">
    <property type="entry name" value="OTU_dom"/>
</dbReference>
<dbReference type="GeneID" id="101507274"/>
<dbReference type="FunFam" id="3.90.70.80:FF:000001">
    <property type="entry name" value="OTU domain-containing protein"/>
    <property type="match status" value="1"/>
</dbReference>
<gene>
    <name evidence="8" type="primary">LOC101507274</name>
</gene>
<dbReference type="CDD" id="cd22751">
    <property type="entry name" value="OTU_plant_OTU9-like"/>
    <property type="match status" value="1"/>
</dbReference>
<dbReference type="PANTHER" id="PTHR12419:SF90">
    <property type="entry name" value="OS02G0819500 PROTEIN"/>
    <property type="match status" value="1"/>
</dbReference>
<keyword evidence="4" id="KW-0833">Ubl conjugation pathway</keyword>
<reference evidence="7" key="1">
    <citation type="journal article" date="2013" name="Nat. Biotechnol.">
        <title>Draft genome sequence of chickpea (Cicer arietinum) provides a resource for trait improvement.</title>
        <authorList>
            <person name="Varshney R.K."/>
            <person name="Song C."/>
            <person name="Saxena R.K."/>
            <person name="Azam S."/>
            <person name="Yu S."/>
            <person name="Sharpe A.G."/>
            <person name="Cannon S."/>
            <person name="Baek J."/>
            <person name="Rosen B.D."/>
            <person name="Tar'an B."/>
            <person name="Millan T."/>
            <person name="Zhang X."/>
            <person name="Ramsay L.D."/>
            <person name="Iwata A."/>
            <person name="Wang Y."/>
            <person name="Nelson W."/>
            <person name="Farmer A.D."/>
            <person name="Gaur P.M."/>
            <person name="Soderlund C."/>
            <person name="Penmetsa R.V."/>
            <person name="Xu C."/>
            <person name="Bharti A.K."/>
            <person name="He W."/>
            <person name="Winter P."/>
            <person name="Zhao S."/>
            <person name="Hane J.K."/>
            <person name="Carrasquilla-Garcia N."/>
            <person name="Condie J.A."/>
            <person name="Upadhyaya H.D."/>
            <person name="Luo M.C."/>
            <person name="Thudi M."/>
            <person name="Gowda C.L."/>
            <person name="Singh N.P."/>
            <person name="Lichtenzveig J."/>
            <person name="Gali K.K."/>
            <person name="Rubio J."/>
            <person name="Nadarajan N."/>
            <person name="Dolezel J."/>
            <person name="Bansal K.C."/>
            <person name="Xu X."/>
            <person name="Edwards D."/>
            <person name="Zhang G."/>
            <person name="Kahl G."/>
            <person name="Gil J."/>
            <person name="Singh K.B."/>
            <person name="Datta S.K."/>
            <person name="Jackson S.A."/>
            <person name="Wang J."/>
            <person name="Cook D.R."/>
        </authorList>
    </citation>
    <scope>NUCLEOTIDE SEQUENCE [LARGE SCALE GENOMIC DNA]</scope>
    <source>
        <strain evidence="7">cv. CDC Frontier</strain>
    </source>
</reference>
<evidence type="ECO:0000313" key="8">
    <source>
        <dbReference type="RefSeq" id="XP_004496251.1"/>
    </source>
</evidence>
<accession>A0A1S2XZ91</accession>
<name>A0A1S2XZ91_CICAR</name>
<comment type="catalytic activity">
    <reaction evidence="1">
        <text>Thiol-dependent hydrolysis of ester, thioester, amide, peptide and isopeptide bonds formed by the C-terminal Gly of ubiquitin (a 76-residue protein attached to proteins as an intracellular targeting signal).</text>
        <dbReference type="EC" id="3.4.19.12"/>
    </reaction>
</comment>
<protein>
    <recommendedName>
        <fullName evidence="3">ubiquitinyl hydrolase 1</fullName>
        <ecNumber evidence="3">3.4.19.12</ecNumber>
    </recommendedName>
</protein>
<comment type="similarity">
    <text evidence="2">Belongs to the peptidase C85 family.</text>
</comment>
<dbReference type="OrthoDB" id="415023at2759"/>
<dbReference type="InterPro" id="IPR050704">
    <property type="entry name" value="Peptidase_C85-like"/>
</dbReference>
<evidence type="ECO:0000256" key="3">
    <source>
        <dbReference type="ARBA" id="ARBA00012759"/>
    </source>
</evidence>
<feature type="domain" description="OTU" evidence="6">
    <location>
        <begin position="168"/>
        <end position="292"/>
    </location>
</feature>
<evidence type="ECO:0000259" key="6">
    <source>
        <dbReference type="PROSITE" id="PS50802"/>
    </source>
</evidence>
<evidence type="ECO:0000256" key="5">
    <source>
        <dbReference type="ARBA" id="ARBA00022801"/>
    </source>
</evidence>
<dbReference type="Pfam" id="PF02338">
    <property type="entry name" value="OTU"/>
    <property type="match status" value="1"/>
</dbReference>
<keyword evidence="7" id="KW-1185">Reference proteome</keyword>
<dbReference type="SUPFAM" id="SSF54001">
    <property type="entry name" value="Cysteine proteinases"/>
    <property type="match status" value="1"/>
</dbReference>
<dbReference type="GO" id="GO:0016579">
    <property type="term" value="P:protein deubiquitination"/>
    <property type="evidence" value="ECO:0007669"/>
    <property type="project" value="TreeGrafter"/>
</dbReference>
<evidence type="ECO:0000256" key="4">
    <source>
        <dbReference type="ARBA" id="ARBA00022786"/>
    </source>
</evidence>
<proteinExistence type="inferred from homology"/>
<organism evidence="7 8">
    <name type="scientific">Cicer arietinum</name>
    <name type="common">Chickpea</name>
    <name type="synonym">Garbanzo</name>
    <dbReference type="NCBI Taxonomy" id="3827"/>
    <lineage>
        <taxon>Eukaryota</taxon>
        <taxon>Viridiplantae</taxon>
        <taxon>Streptophyta</taxon>
        <taxon>Embryophyta</taxon>
        <taxon>Tracheophyta</taxon>
        <taxon>Spermatophyta</taxon>
        <taxon>Magnoliopsida</taxon>
        <taxon>eudicotyledons</taxon>
        <taxon>Gunneridae</taxon>
        <taxon>Pentapetalae</taxon>
        <taxon>rosids</taxon>
        <taxon>fabids</taxon>
        <taxon>Fabales</taxon>
        <taxon>Fabaceae</taxon>
        <taxon>Papilionoideae</taxon>
        <taxon>50 kb inversion clade</taxon>
        <taxon>NPAAA clade</taxon>
        <taxon>Hologalegina</taxon>
        <taxon>IRL clade</taxon>
        <taxon>Cicereae</taxon>
        <taxon>Cicer</taxon>
    </lineage>
</organism>
<keyword evidence="5" id="KW-0378">Hydrolase</keyword>
<dbReference type="GO" id="GO:0004843">
    <property type="term" value="F:cysteine-type deubiquitinase activity"/>
    <property type="evidence" value="ECO:0007669"/>
    <property type="project" value="UniProtKB-EC"/>
</dbReference>
<dbReference type="InterPro" id="IPR038765">
    <property type="entry name" value="Papain-like_cys_pep_sf"/>
</dbReference>
<dbReference type="KEGG" id="cam:101507274"/>
<dbReference type="PROSITE" id="PS50802">
    <property type="entry name" value="OTU"/>
    <property type="match status" value="1"/>
</dbReference>
<dbReference type="AlphaFoldDB" id="A0A1S2XZ91"/>
<dbReference type="Proteomes" id="UP000087171">
    <property type="component" value="Chromosome Ca4"/>
</dbReference>
<dbReference type="PANTHER" id="PTHR12419">
    <property type="entry name" value="OTU DOMAIN CONTAINING PROTEIN"/>
    <property type="match status" value="1"/>
</dbReference>
<sequence length="311" mass="35660">MLGKASVNLCMLRVTRLLHVHIKTSCHSLIPWGLVGRRILRMSKCRHLLIRETGFRLLMGAITLNPVGESCDTKGVQDCGPSGRENDAHEVGVFSSSNGSGEIPATSDDMWCPLEISDESSLDGEVGKRFNQMVPVPHVPKINEKIPSDDEEISDHQRLLDRLRLYQLVESKVKGDGNCQFRSLSDQLYRSPDLHAFVREQILKQLKSYPEKYMNYVPMDYSKYLMDMSRSGEWGDHVTLQAAADWYGVKIFVITSYKDTCYIEILPETQRSERVIFLSFWAEVHYNSIYPEEEMLPSCAKKKKKWWNFGS</sequence>
<dbReference type="Gene3D" id="3.90.70.80">
    <property type="match status" value="1"/>
</dbReference>
<evidence type="ECO:0000256" key="1">
    <source>
        <dbReference type="ARBA" id="ARBA00000707"/>
    </source>
</evidence>
<dbReference type="EC" id="3.4.19.12" evidence="3"/>